<evidence type="ECO:0000256" key="10">
    <source>
        <dbReference type="ARBA" id="ARBA00030775"/>
    </source>
</evidence>
<keyword evidence="5" id="KW-0997">Cell inner membrane</keyword>
<dbReference type="AlphaFoldDB" id="W8QUN5"/>
<dbReference type="PROSITE" id="PS00409">
    <property type="entry name" value="PROKAR_NTER_METHYL"/>
    <property type="match status" value="1"/>
</dbReference>
<dbReference type="PATRIC" id="fig|316.77.peg.785"/>
<dbReference type="GO" id="GO:0015628">
    <property type="term" value="P:protein secretion by the type II secretion system"/>
    <property type="evidence" value="ECO:0007669"/>
    <property type="project" value="InterPro"/>
</dbReference>
<dbReference type="InterPro" id="IPR022346">
    <property type="entry name" value="T2SS_GspH"/>
</dbReference>
<protein>
    <recommendedName>
        <fullName evidence="2">Type II secretion system protein H</fullName>
    </recommendedName>
    <alternativeName>
        <fullName evidence="10">General secretion pathway protein H</fullName>
    </alternativeName>
</protein>
<dbReference type="KEGG" id="pstt:CH92_03980"/>
<sequence length="165" mass="18226">MSRRTDMHGFTLVELMITLVLLSIFAAIAVPNFSMLIRNNQLQSKADELVAFLQHARGQAVVNHAAYEIQTKNNAPWEIRETGGDDVERIMEHNPEQVEILSTALHDDKLLYRPNGTATAAKFTLCRDDDPSTGYLLEVQPSGGTLLYPRGKQDATGTNLASCTP</sequence>
<evidence type="ECO:0000256" key="3">
    <source>
        <dbReference type="ARBA" id="ARBA00022475"/>
    </source>
</evidence>
<reference evidence="13 14" key="2">
    <citation type="submission" date="2014-03" db="EMBL/GenBank/DDBJ databases">
        <authorList>
            <person name="Baltrus D."/>
            <person name="Dougherty K."/>
        </authorList>
    </citation>
    <scope>NUCLEOTIDE SEQUENCE</scope>
    <source>
        <strain evidence="13 14">28a24</strain>
    </source>
</reference>
<feature type="domain" description="General secretion pathway GspH" evidence="12">
    <location>
        <begin position="46"/>
        <end position="143"/>
    </location>
</feature>
<evidence type="ECO:0000256" key="9">
    <source>
        <dbReference type="ARBA" id="ARBA00025772"/>
    </source>
</evidence>
<evidence type="ECO:0000259" key="12">
    <source>
        <dbReference type="Pfam" id="PF12019"/>
    </source>
</evidence>
<dbReference type="Pfam" id="PF12019">
    <property type="entry name" value="GspH"/>
    <property type="match status" value="1"/>
</dbReference>
<evidence type="ECO:0000256" key="6">
    <source>
        <dbReference type="ARBA" id="ARBA00022692"/>
    </source>
</evidence>
<evidence type="ECO:0000256" key="5">
    <source>
        <dbReference type="ARBA" id="ARBA00022519"/>
    </source>
</evidence>
<evidence type="ECO:0000256" key="7">
    <source>
        <dbReference type="ARBA" id="ARBA00022989"/>
    </source>
</evidence>
<keyword evidence="8 11" id="KW-0472">Membrane</keyword>
<proteinExistence type="inferred from homology"/>
<dbReference type="InterPro" id="IPR045584">
    <property type="entry name" value="Pilin-like"/>
</dbReference>
<keyword evidence="7 11" id="KW-1133">Transmembrane helix</keyword>
<evidence type="ECO:0000313" key="13">
    <source>
        <dbReference type="EMBL" id="AHL74290.1"/>
    </source>
</evidence>
<organism evidence="13 14">
    <name type="scientific">Stutzerimonas stutzeri</name>
    <name type="common">Pseudomonas stutzeri</name>
    <dbReference type="NCBI Taxonomy" id="316"/>
    <lineage>
        <taxon>Bacteria</taxon>
        <taxon>Pseudomonadati</taxon>
        <taxon>Pseudomonadota</taxon>
        <taxon>Gammaproteobacteria</taxon>
        <taxon>Pseudomonadales</taxon>
        <taxon>Pseudomonadaceae</taxon>
        <taxon>Stutzerimonas</taxon>
    </lineage>
</organism>
<comment type="similarity">
    <text evidence="9">Belongs to the GSP H family.</text>
</comment>
<keyword evidence="3" id="KW-1003">Cell membrane</keyword>
<feature type="transmembrane region" description="Helical" evidence="11">
    <location>
        <begin position="12"/>
        <end position="33"/>
    </location>
</feature>
<evidence type="ECO:0000313" key="14">
    <source>
        <dbReference type="Proteomes" id="UP000019522"/>
    </source>
</evidence>
<evidence type="ECO:0000256" key="8">
    <source>
        <dbReference type="ARBA" id="ARBA00023136"/>
    </source>
</evidence>
<keyword evidence="4" id="KW-0488">Methylation</keyword>
<dbReference type="InterPro" id="IPR012902">
    <property type="entry name" value="N_methyl_site"/>
</dbReference>
<gene>
    <name evidence="13" type="ORF">CH92_03980</name>
</gene>
<name>W8QUN5_STUST</name>
<dbReference type="EMBL" id="CP007441">
    <property type="protein sequence ID" value="AHL74290.1"/>
    <property type="molecule type" value="Genomic_DNA"/>
</dbReference>
<evidence type="ECO:0000256" key="1">
    <source>
        <dbReference type="ARBA" id="ARBA00004377"/>
    </source>
</evidence>
<dbReference type="RefSeq" id="WP_025240464.1">
    <property type="nucleotide sequence ID" value="NZ_CP007441.1"/>
</dbReference>
<dbReference type="Gene3D" id="3.55.40.10">
    <property type="entry name" value="minor pseudopilin epsh domain"/>
    <property type="match status" value="1"/>
</dbReference>
<comment type="subcellular location">
    <subcellularLocation>
        <location evidence="1">Cell inner membrane</location>
        <topology evidence="1">Single-pass membrane protein</topology>
    </subcellularLocation>
</comment>
<dbReference type="SUPFAM" id="SSF54523">
    <property type="entry name" value="Pili subunits"/>
    <property type="match status" value="1"/>
</dbReference>
<keyword evidence="6 11" id="KW-0812">Transmembrane</keyword>
<dbReference type="GO" id="GO:0005886">
    <property type="term" value="C:plasma membrane"/>
    <property type="evidence" value="ECO:0007669"/>
    <property type="project" value="UniProtKB-SubCell"/>
</dbReference>
<evidence type="ECO:0000256" key="4">
    <source>
        <dbReference type="ARBA" id="ARBA00022481"/>
    </source>
</evidence>
<dbReference type="GO" id="GO:0015627">
    <property type="term" value="C:type II protein secretion system complex"/>
    <property type="evidence" value="ECO:0007669"/>
    <property type="project" value="InterPro"/>
</dbReference>
<reference evidence="14" key="1">
    <citation type="journal article" date="2014" name="Genome Announc.">
        <title>Complete Genome Sequence of the Highly Transformable Pseudomonas stutzeri Strain 28a24.</title>
        <authorList>
            <person name="Smith B.A."/>
            <person name="Dougherty K.M."/>
            <person name="Baltrus D.A."/>
        </authorList>
    </citation>
    <scope>NUCLEOTIDE SEQUENCE [LARGE SCALE GENOMIC DNA]</scope>
    <source>
        <strain evidence="14">28a24</strain>
    </source>
</reference>
<dbReference type="NCBIfam" id="TIGR02532">
    <property type="entry name" value="IV_pilin_GFxxxE"/>
    <property type="match status" value="1"/>
</dbReference>
<evidence type="ECO:0000256" key="2">
    <source>
        <dbReference type="ARBA" id="ARBA00021549"/>
    </source>
</evidence>
<evidence type="ECO:0000256" key="11">
    <source>
        <dbReference type="SAM" id="Phobius"/>
    </source>
</evidence>
<dbReference type="Pfam" id="PF07963">
    <property type="entry name" value="N_methyl"/>
    <property type="match status" value="1"/>
</dbReference>
<dbReference type="OrthoDB" id="6880007at2"/>
<accession>W8QUN5</accession>
<dbReference type="Proteomes" id="UP000019522">
    <property type="component" value="Chromosome"/>
</dbReference>